<keyword evidence="6" id="KW-1185">Reference proteome</keyword>
<reference evidence="5" key="1">
    <citation type="submission" date="2022-11" db="EMBL/GenBank/DDBJ databases">
        <title>Hoeflea poritis sp. nov., isolated from scleractinian coral Porites lutea.</title>
        <authorList>
            <person name="Zhang G."/>
            <person name="Wei Q."/>
            <person name="Cai L."/>
        </authorList>
    </citation>
    <scope>NUCLEOTIDE SEQUENCE</scope>
    <source>
        <strain evidence="5">E7-10</strain>
    </source>
</reference>
<gene>
    <name evidence="5" type="ORF">OOZ53_18660</name>
</gene>
<feature type="domain" description="HTH marR-type" evidence="4">
    <location>
        <begin position="1"/>
        <end position="152"/>
    </location>
</feature>
<dbReference type="EMBL" id="JAPJZH010000012">
    <property type="protein sequence ID" value="MDA4847390.1"/>
    <property type="molecule type" value="Genomic_DNA"/>
</dbReference>
<dbReference type="PROSITE" id="PS01117">
    <property type="entry name" value="HTH_MARR_1"/>
    <property type="match status" value="1"/>
</dbReference>
<dbReference type="PANTHER" id="PTHR42756:SF1">
    <property type="entry name" value="TRANSCRIPTIONAL REPRESSOR OF EMRAB OPERON"/>
    <property type="match status" value="1"/>
</dbReference>
<dbReference type="SUPFAM" id="SSF46785">
    <property type="entry name" value="Winged helix' DNA-binding domain"/>
    <property type="match status" value="1"/>
</dbReference>
<evidence type="ECO:0000256" key="1">
    <source>
        <dbReference type="ARBA" id="ARBA00023015"/>
    </source>
</evidence>
<dbReference type="PANTHER" id="PTHR42756">
    <property type="entry name" value="TRANSCRIPTIONAL REGULATOR, MARR"/>
    <property type="match status" value="1"/>
</dbReference>
<accession>A0ABT4VRQ3</accession>
<evidence type="ECO:0000256" key="2">
    <source>
        <dbReference type="ARBA" id="ARBA00023125"/>
    </source>
</evidence>
<dbReference type="RefSeq" id="WP_271091210.1">
    <property type="nucleotide sequence ID" value="NZ_JAPJZH010000012.1"/>
</dbReference>
<evidence type="ECO:0000259" key="4">
    <source>
        <dbReference type="PROSITE" id="PS50995"/>
    </source>
</evidence>
<keyword evidence="3" id="KW-0804">Transcription</keyword>
<proteinExistence type="predicted"/>
<keyword evidence="2" id="KW-0238">DNA-binding</keyword>
<dbReference type="SMART" id="SM00347">
    <property type="entry name" value="HTH_MARR"/>
    <property type="match status" value="1"/>
</dbReference>
<dbReference type="PRINTS" id="PR00598">
    <property type="entry name" value="HTHMARR"/>
</dbReference>
<dbReference type="InterPro" id="IPR036388">
    <property type="entry name" value="WH-like_DNA-bd_sf"/>
</dbReference>
<comment type="caution">
    <text evidence="5">The sequence shown here is derived from an EMBL/GenBank/DDBJ whole genome shotgun (WGS) entry which is preliminary data.</text>
</comment>
<dbReference type="InterPro" id="IPR023187">
    <property type="entry name" value="Tscrpt_reg_MarR-type_CS"/>
</dbReference>
<organism evidence="5 6">
    <name type="scientific">Hoeflea poritis</name>
    <dbReference type="NCBI Taxonomy" id="2993659"/>
    <lineage>
        <taxon>Bacteria</taxon>
        <taxon>Pseudomonadati</taxon>
        <taxon>Pseudomonadota</taxon>
        <taxon>Alphaproteobacteria</taxon>
        <taxon>Hyphomicrobiales</taxon>
        <taxon>Rhizobiaceae</taxon>
        <taxon>Hoeflea</taxon>
    </lineage>
</organism>
<name>A0ABT4VRQ3_9HYPH</name>
<keyword evidence="1" id="KW-0805">Transcription regulation</keyword>
<dbReference type="Proteomes" id="UP001148313">
    <property type="component" value="Unassembled WGS sequence"/>
</dbReference>
<dbReference type="Gene3D" id="1.10.10.10">
    <property type="entry name" value="Winged helix-like DNA-binding domain superfamily/Winged helix DNA-binding domain"/>
    <property type="match status" value="1"/>
</dbReference>
<dbReference type="InterPro" id="IPR036390">
    <property type="entry name" value="WH_DNA-bd_sf"/>
</dbReference>
<evidence type="ECO:0000313" key="5">
    <source>
        <dbReference type="EMBL" id="MDA4847390.1"/>
    </source>
</evidence>
<dbReference type="InterPro" id="IPR000835">
    <property type="entry name" value="HTH_MarR-typ"/>
</dbReference>
<evidence type="ECO:0000256" key="3">
    <source>
        <dbReference type="ARBA" id="ARBA00023163"/>
    </source>
</evidence>
<evidence type="ECO:0000313" key="6">
    <source>
        <dbReference type="Proteomes" id="UP001148313"/>
    </source>
</evidence>
<dbReference type="PROSITE" id="PS50995">
    <property type="entry name" value="HTH_MARR_2"/>
    <property type="match status" value="1"/>
</dbReference>
<sequence>MSRNSAKIIDGPKGETELEAWFNFKINLLSNRLSRVVSGAYSNSYGIAIIDWRAIVAIRHFGPVTASEISEKGNLDKGSLSRAIEQLVAKGLVSKSLSEHDRRRSILKLTEAGEALYNEVAPLALQRQQALLSVLETDEHAQLMRLVDRVIEQADRLLEDDAAFKEPARAASG</sequence>
<protein>
    <submittedName>
        <fullName evidence="5">MarR family winged helix-turn-helix transcriptional regulator</fullName>
    </submittedName>
</protein>
<dbReference type="Pfam" id="PF12802">
    <property type="entry name" value="MarR_2"/>
    <property type="match status" value="1"/>
</dbReference>